<protein>
    <recommendedName>
        <fullName evidence="4">Endonuclease/exonuclease/phosphatase domain-containing protein</fullName>
    </recommendedName>
</protein>
<dbReference type="PANTHER" id="PTHR43016:SF16">
    <property type="entry name" value="METALLOPROTEASE, PUTATIVE (AFU_ORTHOLOGUE AFUA_4G07610)-RELATED"/>
    <property type="match status" value="1"/>
</dbReference>
<dbReference type="AlphaFoldDB" id="A0A2N5V946"/>
<accession>A0A2N5V946</accession>
<feature type="compositionally biased region" description="Polar residues" evidence="1">
    <location>
        <begin position="388"/>
        <end position="398"/>
    </location>
</feature>
<dbReference type="InterPro" id="IPR011249">
    <property type="entry name" value="Metalloenz_LuxS/M16"/>
</dbReference>
<evidence type="ECO:0000256" key="1">
    <source>
        <dbReference type="SAM" id="MobiDB-lite"/>
    </source>
</evidence>
<feature type="region of interest" description="Disordered" evidence="1">
    <location>
        <begin position="1075"/>
        <end position="1148"/>
    </location>
</feature>
<feature type="compositionally biased region" description="Basic and acidic residues" evidence="1">
    <location>
        <begin position="374"/>
        <end position="387"/>
    </location>
</feature>
<dbReference type="EMBL" id="PGCI01000039">
    <property type="protein sequence ID" value="PLW46478.1"/>
    <property type="molecule type" value="Genomic_DNA"/>
</dbReference>
<dbReference type="GO" id="GO:0046872">
    <property type="term" value="F:metal ion binding"/>
    <property type="evidence" value="ECO:0007669"/>
    <property type="project" value="InterPro"/>
</dbReference>
<feature type="region of interest" description="Disordered" evidence="1">
    <location>
        <begin position="287"/>
        <end position="398"/>
    </location>
</feature>
<comment type="caution">
    <text evidence="2">The sequence shown here is derived from an EMBL/GenBank/DDBJ whole genome shotgun (WGS) entry which is preliminary data.</text>
</comment>
<evidence type="ECO:0000313" key="3">
    <source>
        <dbReference type="Proteomes" id="UP000235392"/>
    </source>
</evidence>
<feature type="compositionally biased region" description="Polar residues" evidence="1">
    <location>
        <begin position="335"/>
        <end position="350"/>
    </location>
</feature>
<feature type="compositionally biased region" description="Basic and acidic residues" evidence="1">
    <location>
        <begin position="106"/>
        <end position="121"/>
    </location>
</feature>
<feature type="compositionally biased region" description="Polar residues" evidence="1">
    <location>
        <begin position="287"/>
        <end position="301"/>
    </location>
</feature>
<sequence length="1148" mass="126677">MHRCHFHPTDAEKSITTTYLLLVPFEQLGGMGEMFKQALADEAALLDMERGALKMCNTMEAAWPELRRYKTLAACTAEERAGVFKKWLVDPPSTCIIGRPSAKMSDQPEAHRKQRVQDTRQKYGPVGLQKLADKLAHAQQANDRPHPDSFIANFPVPTLQSIQWIDVQIAKGTEPHSYEHQFLHSSQNRLHRSDVSHPSPGMSSHSLPHPVSPPSTSSSLTNQQSSLSVASQQQVRRPHHVDSPSGSPDRPRLYQPEPHRVAMSSPNLQLQSSPRHQNTNIYPYQATSKRPSQQQAMSNSAHHFRPIPPCPFERYSEQLHSSSAGPSRHHSSQSTDLSTNSLSSRQSQPQPMYMHELSPRFQQHHGPSPQVESSSRRSENSLRERSHQPLSQELVQQQSPRTAITYLIQHLQPSRTSSNTYSRHVPHPTPTGVIGLGIGAAHVPHPTSTAVTVFDIGTSMVSAVNGTISTLFPGKSTSNVPSSNNLSPAVNAAAGWIAPESWAVSPVDGNGSVNTDVDKSKEDDRLVASDFYPPHRNSHDGPSDLAGAPLEALALQSQNLASTFGHPLIQNFGTSGDPDCQLGNQNCCPSKGRHESLSTPPTLVSAGSGFEVPAAKRPELPPSDPSSFSTISSWFRRIALGEIFEKLDGKAKMTGLRWIRLTEISSLRRSAQHIPSSLAVEPTHIPFQEGPLLTGFQGNLLLNGKPHHLEQPGPHNCLLLRPDPVLSLMIWTTASRFYAPSKPVVRNLLSLDSNASSISSNHPFLIIRGFLHVQLNLNYKFLMLLLGILETLTSHNLSTPPIPLGLPLICSRPTVILTPQLFRSDTTRLEPAPWSKAIQRALILLALLDVEMLMFVLDYMYTLTLIKKVRARSDSTRTYATSTTTQWPVFLAGDLNKQPGGPLYRLLCGAPLPEKEELILEESTLVHKSGDQLRLKTLQDEQYMVLEGDEDRVFKDVRAATPQDGLFDIQELAQIFGPHTWLSLYGHWQLLPLLESKSAKNAKSTGPTPLMGISGNDFYVPYEGNLETTQLVEQVESLRGATRLLRAENSYLKSQGLLKQLNALPTYSVLPPAFPPVLPGDSDGSLRSPGADQRKKTKRTTRPAQRTSYGKRLRNQGDSNVHRQSRRTSSMYRSKMAPANQGSLAPPA</sequence>
<proteinExistence type="predicted"/>
<evidence type="ECO:0008006" key="4">
    <source>
        <dbReference type="Google" id="ProtNLM"/>
    </source>
</evidence>
<reference evidence="2 3" key="1">
    <citation type="submission" date="2017-11" db="EMBL/GenBank/DDBJ databases">
        <title>De novo assembly and phasing of dikaryotic genomes from two isolates of Puccinia coronata f. sp. avenae, the causal agent of oat crown rust.</title>
        <authorList>
            <person name="Miller M.E."/>
            <person name="Zhang Y."/>
            <person name="Omidvar V."/>
            <person name="Sperschneider J."/>
            <person name="Schwessinger B."/>
            <person name="Raley C."/>
            <person name="Palmer J.M."/>
            <person name="Garnica D."/>
            <person name="Upadhyaya N."/>
            <person name="Rathjen J."/>
            <person name="Taylor J.M."/>
            <person name="Park R.F."/>
            <person name="Dodds P.N."/>
            <person name="Hirsch C.D."/>
            <person name="Kianian S.F."/>
            <person name="Figueroa M."/>
        </authorList>
    </citation>
    <scope>NUCLEOTIDE SEQUENCE [LARGE SCALE GENOMIC DNA]</scope>
    <source>
        <strain evidence="2">12SD80</strain>
    </source>
</reference>
<dbReference type="PANTHER" id="PTHR43016">
    <property type="entry name" value="PRESEQUENCE PROTEASE"/>
    <property type="match status" value="1"/>
</dbReference>
<organism evidence="2 3">
    <name type="scientific">Puccinia coronata f. sp. avenae</name>
    <dbReference type="NCBI Taxonomy" id="200324"/>
    <lineage>
        <taxon>Eukaryota</taxon>
        <taxon>Fungi</taxon>
        <taxon>Dikarya</taxon>
        <taxon>Basidiomycota</taxon>
        <taxon>Pucciniomycotina</taxon>
        <taxon>Pucciniomycetes</taxon>
        <taxon>Pucciniales</taxon>
        <taxon>Pucciniaceae</taxon>
        <taxon>Puccinia</taxon>
    </lineage>
</organism>
<gene>
    <name evidence="2" type="ORF">PCASD_06330</name>
</gene>
<dbReference type="Proteomes" id="UP000235392">
    <property type="component" value="Unassembled WGS sequence"/>
</dbReference>
<feature type="region of interest" description="Disordered" evidence="1">
    <location>
        <begin position="181"/>
        <end position="257"/>
    </location>
</feature>
<feature type="region of interest" description="Disordered" evidence="1">
    <location>
        <begin position="99"/>
        <end position="122"/>
    </location>
</feature>
<dbReference type="SUPFAM" id="SSF63411">
    <property type="entry name" value="LuxS/MPP-like metallohydrolase"/>
    <property type="match status" value="1"/>
</dbReference>
<name>A0A2N5V946_9BASI</name>
<feature type="compositionally biased region" description="Low complexity" evidence="1">
    <location>
        <begin position="203"/>
        <end position="235"/>
    </location>
</feature>
<evidence type="ECO:0000313" key="2">
    <source>
        <dbReference type="EMBL" id="PLW46478.1"/>
    </source>
</evidence>